<organism evidence="1 2">
    <name type="scientific">Aneurinibacillus thermoaerophilus</name>
    <dbReference type="NCBI Taxonomy" id="143495"/>
    <lineage>
        <taxon>Bacteria</taxon>
        <taxon>Bacillati</taxon>
        <taxon>Bacillota</taxon>
        <taxon>Bacilli</taxon>
        <taxon>Bacillales</taxon>
        <taxon>Paenibacillaceae</taxon>
        <taxon>Aneurinibacillus group</taxon>
        <taxon>Aneurinibacillus</taxon>
    </lineage>
</organism>
<gene>
    <name evidence="1" type="ORF">SAMN04489735_103610</name>
</gene>
<dbReference type="Proteomes" id="UP000198956">
    <property type="component" value="Unassembled WGS sequence"/>
</dbReference>
<dbReference type="EMBL" id="FNDE01000036">
    <property type="protein sequence ID" value="SDH60628.1"/>
    <property type="molecule type" value="Genomic_DNA"/>
</dbReference>
<evidence type="ECO:0000313" key="2">
    <source>
        <dbReference type="Proteomes" id="UP000198956"/>
    </source>
</evidence>
<evidence type="ECO:0000313" key="1">
    <source>
        <dbReference type="EMBL" id="SDH60628.1"/>
    </source>
</evidence>
<sequence length="72" mass="8236">MNVLQMLEKTTCKRFQPTHIVKNHDMIAIEDLQVSNMMKIINLPKRLARCLGINSERCLNTKQSGMVALLLP</sequence>
<proteinExistence type="predicted"/>
<dbReference type="AlphaFoldDB" id="A0A1G8DSP5"/>
<accession>A0A1G8DSP5</accession>
<reference evidence="1 2" key="1">
    <citation type="submission" date="2016-10" db="EMBL/GenBank/DDBJ databases">
        <authorList>
            <person name="de Groot N.N."/>
        </authorList>
    </citation>
    <scope>NUCLEOTIDE SEQUENCE [LARGE SCALE GENOMIC DNA]</scope>
    <source>
        <strain evidence="1 2">L 420-91</strain>
    </source>
</reference>
<name>A0A1G8DSP5_ANETH</name>
<protein>
    <submittedName>
        <fullName evidence="1">Uncharacterized protein</fullName>
    </submittedName>
</protein>